<sequence>MLEVVAAKDDEPAYWEELGKVQVELGSLGDAYYAYTRAHELDRTNAQVLANLTQLALLSGDIDVAEKQARQLELISADAPAVKLAHGYAALRRQNLDEADRQADALLRSLPFEPGAKLLKARILLARGKHEEAASLLEKQLVVRPDDAGSLKALMALHERYENWPGVASAASRVAQLDPKDVDAGLAAVDARLRSKDIAGALRAAQPFLKPDAPGEQVDSVLWLWAEHWRSPEALAAARQFSRAAGPQQRLAYAGYFNEVGSPQDAIDLAGGRPILPISLANSSANAIIADSLAIGGRTAEAKQMLDTILKLEPDHVYALRARINLEIRAGRAIAAISDAQRLVSVLPKSARDRLLLARAYAAAGDSRQLDRTLWNAFHEIPANRDLYEALRAHVAKSDGPDAAEAVDEEYRHQQDAELVREFI</sequence>
<feature type="repeat" description="TPR" evidence="1">
    <location>
        <begin position="12"/>
        <end position="45"/>
    </location>
</feature>
<evidence type="ECO:0000256" key="1">
    <source>
        <dbReference type="PROSITE-ProRule" id="PRU00339"/>
    </source>
</evidence>
<dbReference type="SUPFAM" id="SSF48452">
    <property type="entry name" value="TPR-like"/>
    <property type="match status" value="2"/>
</dbReference>
<dbReference type="PROSITE" id="PS50005">
    <property type="entry name" value="TPR"/>
    <property type="match status" value="1"/>
</dbReference>
<dbReference type="InterPro" id="IPR019734">
    <property type="entry name" value="TPR_rpt"/>
</dbReference>
<organism evidence="2 3">
    <name type="scientific">Sphingomonas sediminicola</name>
    <dbReference type="NCBI Taxonomy" id="386874"/>
    <lineage>
        <taxon>Bacteria</taxon>
        <taxon>Pseudomonadati</taxon>
        <taxon>Pseudomonadota</taxon>
        <taxon>Alphaproteobacteria</taxon>
        <taxon>Sphingomonadales</taxon>
        <taxon>Sphingomonadaceae</taxon>
        <taxon>Sphingomonas</taxon>
    </lineage>
</organism>
<keyword evidence="1" id="KW-0802">TPR repeat</keyword>
<evidence type="ECO:0000313" key="2">
    <source>
        <dbReference type="EMBL" id="QNP46135.1"/>
    </source>
</evidence>
<dbReference type="EMBL" id="CP060782">
    <property type="protein sequence ID" value="QNP46135.1"/>
    <property type="molecule type" value="Genomic_DNA"/>
</dbReference>
<gene>
    <name evidence="2" type="ORF">H9L14_02420</name>
</gene>
<evidence type="ECO:0000313" key="3">
    <source>
        <dbReference type="Proteomes" id="UP000516105"/>
    </source>
</evidence>
<accession>A0ABX6T8N3</accession>
<dbReference type="SMART" id="SM00028">
    <property type="entry name" value="TPR"/>
    <property type="match status" value="3"/>
</dbReference>
<proteinExistence type="predicted"/>
<protein>
    <recommendedName>
        <fullName evidence="4">Tetratricopeptide repeat protein</fullName>
    </recommendedName>
</protein>
<dbReference type="Gene3D" id="1.25.40.10">
    <property type="entry name" value="Tetratricopeptide repeat domain"/>
    <property type="match status" value="3"/>
</dbReference>
<keyword evidence="3" id="KW-1185">Reference proteome</keyword>
<evidence type="ECO:0008006" key="4">
    <source>
        <dbReference type="Google" id="ProtNLM"/>
    </source>
</evidence>
<name>A0ABX6T8N3_9SPHN</name>
<dbReference type="Proteomes" id="UP000516105">
    <property type="component" value="Chromosome"/>
</dbReference>
<dbReference type="InterPro" id="IPR011990">
    <property type="entry name" value="TPR-like_helical_dom_sf"/>
</dbReference>
<reference evidence="2 3" key="1">
    <citation type="submission" date="2020-08" db="EMBL/GenBank/DDBJ databases">
        <title>Genome sequence of Sphingomonas sediminicola KACC 15039T.</title>
        <authorList>
            <person name="Hyun D.-W."/>
            <person name="Bae J.-W."/>
        </authorList>
    </citation>
    <scope>NUCLEOTIDE SEQUENCE [LARGE SCALE GENOMIC DNA]</scope>
    <source>
        <strain evidence="2 3">KACC 15039</strain>
    </source>
</reference>